<dbReference type="PROSITE" id="PS00903">
    <property type="entry name" value="CYT_DCMP_DEAMINASES_1"/>
    <property type="match status" value="1"/>
</dbReference>
<name>A0A833GWY1_9LEPT</name>
<evidence type="ECO:0000256" key="1">
    <source>
        <dbReference type="ARBA" id="ARBA00006576"/>
    </source>
</evidence>
<dbReference type="PANTHER" id="PTHR11086">
    <property type="entry name" value="DEOXYCYTIDYLATE DEAMINASE-RELATED"/>
    <property type="match status" value="1"/>
</dbReference>
<evidence type="ECO:0000256" key="2">
    <source>
        <dbReference type="ARBA" id="ARBA00022723"/>
    </source>
</evidence>
<dbReference type="Proteomes" id="UP000460298">
    <property type="component" value="Unassembled WGS sequence"/>
</dbReference>
<dbReference type="Gene3D" id="3.40.50.300">
    <property type="entry name" value="P-loop containing nucleotide triphosphate hydrolases"/>
    <property type="match status" value="1"/>
</dbReference>
<keyword evidence="2" id="KW-0479">Metal-binding</keyword>
<dbReference type="AlphaFoldDB" id="A0A833GWY1"/>
<reference evidence="6 7" key="1">
    <citation type="submission" date="2019-10" db="EMBL/GenBank/DDBJ databases">
        <title>Extracellular Electron Transfer in a Candidatus Methanoperedens spp. Enrichment Culture.</title>
        <authorList>
            <person name="Berger S."/>
            <person name="Rangel Shaw D."/>
            <person name="Berben T."/>
            <person name="In 'T Zandt M."/>
            <person name="Frank J."/>
            <person name="Reimann J."/>
            <person name="Jetten M.S.M."/>
            <person name="Welte C.U."/>
        </authorList>
    </citation>
    <scope>NUCLEOTIDE SEQUENCE [LARGE SCALE GENOMIC DNA]</scope>
    <source>
        <strain evidence="6">SB12</strain>
    </source>
</reference>
<dbReference type="GO" id="GO:0008270">
    <property type="term" value="F:zinc ion binding"/>
    <property type="evidence" value="ECO:0007669"/>
    <property type="project" value="InterPro"/>
</dbReference>
<evidence type="ECO:0000256" key="3">
    <source>
        <dbReference type="ARBA" id="ARBA00022801"/>
    </source>
</evidence>
<dbReference type="NCBIfam" id="NF041025">
    <property type="entry name" value="antiphage_deaminase"/>
    <property type="match status" value="1"/>
</dbReference>
<dbReference type="EMBL" id="WBUI01000045">
    <property type="protein sequence ID" value="KAB2928729.1"/>
    <property type="molecule type" value="Genomic_DNA"/>
</dbReference>
<accession>A0A833GWY1</accession>
<sequence>MAVQKTEVVNSSSGLSRQMSKSTQDILRQVTTPEIVIGLCGPVGSPLVECAKILDDQLRTTFNYDVLVIRLSKFIEELSGTKVPASGFERFNTLINKGNELRNNYGNSILAEMAIKDIAVYRRTRKFEEPSEEVAIGRYVPSRTAFIINSLKNTEELSLLREVYGESFFLLGVSSGMQARVNKLKTQMNESELWQLIDRDSGEESKSGQSIRKIFHKSDYFITYDSPQDDLMRRKTVRFLNLCFRSEIETPTFMEQAMFAAYSASLNSACLSRQVGATLVDLCESRILSIGWNDVPKSGGGVYLNRTGNHDDSRCYNLASKRCYNDHEKSEMVQLIIDELQKNECLKDGQDLQVRGILMNGRIGQLLEFSRAVHAEMLALINARSVQFGGGVQLGLFTTTYPCHNCARHLVAAGVKRVYYIEPYRKSLAVKLHDDSIEESDEDENGVKMRLLQYEGAAPVRFETFFAASDRKREDGSVLATAKTSVETVKPFKLESIPIIEGMIVKHLENKSVVKL</sequence>
<keyword evidence="4" id="KW-0862">Zinc</keyword>
<protein>
    <submittedName>
        <fullName evidence="6">Deoxycytidylate deaminase</fullName>
    </submittedName>
</protein>
<dbReference type="InterPro" id="IPR016192">
    <property type="entry name" value="APOBEC/CMP_deaminase_Zn-bd"/>
</dbReference>
<evidence type="ECO:0000313" key="6">
    <source>
        <dbReference type="EMBL" id="KAB2928729.1"/>
    </source>
</evidence>
<dbReference type="InterPro" id="IPR016193">
    <property type="entry name" value="Cytidine_deaminase-like"/>
</dbReference>
<dbReference type="Gene3D" id="3.40.140.10">
    <property type="entry name" value="Cytidine Deaminase, domain 2"/>
    <property type="match status" value="1"/>
</dbReference>
<evidence type="ECO:0000256" key="4">
    <source>
        <dbReference type="ARBA" id="ARBA00022833"/>
    </source>
</evidence>
<comment type="similarity">
    <text evidence="1">Belongs to the cytidine and deoxycytidylate deaminase family.</text>
</comment>
<dbReference type="PROSITE" id="PS51747">
    <property type="entry name" value="CYT_DCMP_DEAMINASES_2"/>
    <property type="match status" value="1"/>
</dbReference>
<keyword evidence="3" id="KW-0378">Hydrolase</keyword>
<dbReference type="GO" id="GO:0004132">
    <property type="term" value="F:dCMP deaminase activity"/>
    <property type="evidence" value="ECO:0007669"/>
    <property type="project" value="TreeGrafter"/>
</dbReference>
<feature type="domain" description="CMP/dCMP-type deaminase" evidence="5">
    <location>
        <begin position="252"/>
        <end position="431"/>
    </location>
</feature>
<dbReference type="InterPro" id="IPR015517">
    <property type="entry name" value="dCMP_deaminase-rel"/>
</dbReference>
<evidence type="ECO:0000313" key="7">
    <source>
        <dbReference type="Proteomes" id="UP000460298"/>
    </source>
</evidence>
<comment type="caution">
    <text evidence="6">The sequence shown here is derived from an EMBL/GenBank/DDBJ whole genome shotgun (WGS) entry which is preliminary data.</text>
</comment>
<gene>
    <name evidence="6" type="ORF">F9K24_21635</name>
</gene>
<organism evidence="6 7">
    <name type="scientific">Leptonema illini</name>
    <dbReference type="NCBI Taxonomy" id="183"/>
    <lineage>
        <taxon>Bacteria</taxon>
        <taxon>Pseudomonadati</taxon>
        <taxon>Spirochaetota</taxon>
        <taxon>Spirochaetia</taxon>
        <taxon>Leptospirales</taxon>
        <taxon>Leptospiraceae</taxon>
        <taxon>Leptonema</taxon>
    </lineage>
</organism>
<proteinExistence type="inferred from homology"/>
<dbReference type="Pfam" id="PF00383">
    <property type="entry name" value="dCMP_cyt_deam_1"/>
    <property type="match status" value="1"/>
</dbReference>
<dbReference type="PANTHER" id="PTHR11086:SF18">
    <property type="entry name" value="DEOXYCYTIDYLATE DEAMINASE"/>
    <property type="match status" value="1"/>
</dbReference>
<dbReference type="GO" id="GO:0005737">
    <property type="term" value="C:cytoplasm"/>
    <property type="evidence" value="ECO:0007669"/>
    <property type="project" value="TreeGrafter"/>
</dbReference>
<dbReference type="InterPro" id="IPR027417">
    <property type="entry name" value="P-loop_NTPase"/>
</dbReference>
<dbReference type="InterPro" id="IPR002125">
    <property type="entry name" value="CMP_dCMP_dom"/>
</dbReference>
<evidence type="ECO:0000259" key="5">
    <source>
        <dbReference type="PROSITE" id="PS51747"/>
    </source>
</evidence>
<dbReference type="SUPFAM" id="SSF53927">
    <property type="entry name" value="Cytidine deaminase-like"/>
    <property type="match status" value="1"/>
</dbReference>